<dbReference type="EMBL" id="BARW01033295">
    <property type="protein sequence ID" value="GAJ08218.1"/>
    <property type="molecule type" value="Genomic_DNA"/>
</dbReference>
<sequence length="105" mass="11403">MEIYREAIKAAGTFYSELVNWTKGKRLILKVENTLDQAVQIQPIGNVKNSIDKGTDISSALSCTANGNISVGLAWDDWHPYVGARITVAVAPTSGELKIEAVIQE</sequence>
<evidence type="ECO:0000313" key="1">
    <source>
        <dbReference type="EMBL" id="GAJ08218.1"/>
    </source>
</evidence>
<name>X1TSA7_9ZZZZ</name>
<protein>
    <submittedName>
        <fullName evidence="1">Uncharacterized protein</fullName>
    </submittedName>
</protein>
<proteinExistence type="predicted"/>
<dbReference type="AlphaFoldDB" id="X1TSA7"/>
<gene>
    <name evidence="1" type="ORF">S12H4_52469</name>
</gene>
<accession>X1TSA7</accession>
<reference evidence="1" key="1">
    <citation type="journal article" date="2014" name="Front. Microbiol.">
        <title>High frequency of phylogenetically diverse reductive dehalogenase-homologous genes in deep subseafloor sedimentary metagenomes.</title>
        <authorList>
            <person name="Kawai M."/>
            <person name="Futagami T."/>
            <person name="Toyoda A."/>
            <person name="Takaki Y."/>
            <person name="Nishi S."/>
            <person name="Hori S."/>
            <person name="Arai W."/>
            <person name="Tsubouchi T."/>
            <person name="Morono Y."/>
            <person name="Uchiyama I."/>
            <person name="Ito T."/>
            <person name="Fujiyama A."/>
            <person name="Inagaki F."/>
            <person name="Takami H."/>
        </authorList>
    </citation>
    <scope>NUCLEOTIDE SEQUENCE</scope>
    <source>
        <strain evidence="1">Expedition CK06-06</strain>
    </source>
</reference>
<comment type="caution">
    <text evidence="1">The sequence shown here is derived from an EMBL/GenBank/DDBJ whole genome shotgun (WGS) entry which is preliminary data.</text>
</comment>
<organism evidence="1">
    <name type="scientific">marine sediment metagenome</name>
    <dbReference type="NCBI Taxonomy" id="412755"/>
    <lineage>
        <taxon>unclassified sequences</taxon>
        <taxon>metagenomes</taxon>
        <taxon>ecological metagenomes</taxon>
    </lineage>
</organism>